<name>A0A1G7TFU9_9GAMM</name>
<dbReference type="AlphaFoldDB" id="A0A1G7TFU9"/>
<evidence type="ECO:0000313" key="4">
    <source>
        <dbReference type="Proteomes" id="UP000198641"/>
    </source>
</evidence>
<feature type="region of interest" description="Disordered" evidence="1">
    <location>
        <begin position="165"/>
        <end position="231"/>
    </location>
</feature>
<dbReference type="InterPro" id="IPR039366">
    <property type="entry name" value="Pilotin"/>
</dbReference>
<reference evidence="3 4" key="1">
    <citation type="submission" date="2016-10" db="EMBL/GenBank/DDBJ databases">
        <authorList>
            <person name="de Groot N.N."/>
        </authorList>
    </citation>
    <scope>NUCLEOTIDE SEQUENCE [LARGE SCALE GENOMIC DNA]</scope>
    <source>
        <strain evidence="3 4">BH539</strain>
    </source>
</reference>
<dbReference type="Proteomes" id="UP000198641">
    <property type="component" value="Unassembled WGS sequence"/>
</dbReference>
<gene>
    <name evidence="3" type="ORF">SAMN05216571_11046</name>
</gene>
<dbReference type="STRING" id="284577.SAMN05216571_11046"/>
<organism evidence="3 4">
    <name type="scientific">Onishia taeanensis</name>
    <dbReference type="NCBI Taxonomy" id="284577"/>
    <lineage>
        <taxon>Bacteria</taxon>
        <taxon>Pseudomonadati</taxon>
        <taxon>Pseudomonadota</taxon>
        <taxon>Gammaproteobacteria</taxon>
        <taxon>Oceanospirillales</taxon>
        <taxon>Halomonadaceae</taxon>
        <taxon>Onishia</taxon>
    </lineage>
</organism>
<feature type="signal peptide" evidence="2">
    <location>
        <begin position="1"/>
        <end position="20"/>
    </location>
</feature>
<dbReference type="Pfam" id="PF09619">
    <property type="entry name" value="YscW"/>
    <property type="match status" value="1"/>
</dbReference>
<evidence type="ECO:0000256" key="2">
    <source>
        <dbReference type="SAM" id="SignalP"/>
    </source>
</evidence>
<feature type="chain" id="PRO_5011637867" evidence="2">
    <location>
        <begin position="21"/>
        <end position="231"/>
    </location>
</feature>
<dbReference type="PANTHER" id="PTHR38013:SF1">
    <property type="entry name" value="GLYCOPROTEIN_POLYSACCHARIDE METABOLISM"/>
    <property type="match status" value="1"/>
</dbReference>
<dbReference type="RefSeq" id="WP_175491671.1">
    <property type="nucleotide sequence ID" value="NZ_FNCI01000010.1"/>
</dbReference>
<keyword evidence="3" id="KW-0449">Lipoprotein</keyword>
<feature type="region of interest" description="Disordered" evidence="1">
    <location>
        <begin position="26"/>
        <end position="54"/>
    </location>
</feature>
<evidence type="ECO:0000256" key="1">
    <source>
        <dbReference type="SAM" id="MobiDB-lite"/>
    </source>
</evidence>
<keyword evidence="4" id="KW-1185">Reference proteome</keyword>
<sequence>MKLKRYLVIAATLTGTLILAGCDSGDDSEQAAKNETTNQAEQSQETEQAQESKQQARRTLQGKLEFFATETPLPKEAEVTVSLQDVAKADADPISETTVIPKASEPVEFTLDYDASAVNADHAYSLQANLYDADGTLRWTTQERHAIEVGPDAETKPITLVLEPVSSGTSSDESLQEAQQEMLEPEENAEQNAEAETLPSEASNASLEEIDEKATEMQEPSTSQASGSTTQ</sequence>
<evidence type="ECO:0000313" key="3">
    <source>
        <dbReference type="EMBL" id="SDG33972.1"/>
    </source>
</evidence>
<protein>
    <submittedName>
        <fullName evidence="3">Uncharacterized lipoprotein YbaY</fullName>
    </submittedName>
</protein>
<dbReference type="PANTHER" id="PTHR38013">
    <property type="entry name" value="GLYCOPROTEIN/POLYSACCHARIDE METABOLISM"/>
    <property type="match status" value="1"/>
</dbReference>
<feature type="compositionally biased region" description="Polar residues" evidence="1">
    <location>
        <begin position="218"/>
        <end position="231"/>
    </location>
</feature>
<proteinExistence type="predicted"/>
<keyword evidence="2" id="KW-0732">Signal</keyword>
<feature type="compositionally biased region" description="Low complexity" evidence="1">
    <location>
        <begin position="34"/>
        <end position="53"/>
    </location>
</feature>
<dbReference type="EMBL" id="FNCI01000010">
    <property type="protein sequence ID" value="SDG33972.1"/>
    <property type="molecule type" value="Genomic_DNA"/>
</dbReference>
<dbReference type="PROSITE" id="PS51257">
    <property type="entry name" value="PROKAR_LIPOPROTEIN"/>
    <property type="match status" value="1"/>
</dbReference>
<dbReference type="InterPro" id="IPR053196">
    <property type="entry name" value="Lipoprotein_YbaY-like"/>
</dbReference>
<feature type="compositionally biased region" description="Polar residues" evidence="1">
    <location>
        <begin position="166"/>
        <end position="179"/>
    </location>
</feature>
<accession>A0A1G7TFU9</accession>